<name>A0A1B7YB31_COLHI</name>
<dbReference type="VEuPathDB" id="FungiDB:CH63R_07940"/>
<evidence type="ECO:0008006" key="4">
    <source>
        <dbReference type="Google" id="ProtNLM"/>
    </source>
</evidence>
<dbReference type="OrthoDB" id="40579at2759"/>
<comment type="caution">
    <text evidence="2">The sequence shown here is derived from an EMBL/GenBank/DDBJ whole genome shotgun (WGS) entry which is preliminary data.</text>
</comment>
<evidence type="ECO:0000313" key="3">
    <source>
        <dbReference type="Proteomes" id="UP000092177"/>
    </source>
</evidence>
<protein>
    <recommendedName>
        <fullName evidence="4">F-box domain-containing protein</fullName>
    </recommendedName>
</protein>
<dbReference type="Proteomes" id="UP000092177">
    <property type="component" value="Chromosome 5"/>
</dbReference>
<evidence type="ECO:0000313" key="2">
    <source>
        <dbReference type="EMBL" id="OBR09175.1"/>
    </source>
</evidence>
<evidence type="ECO:0000256" key="1">
    <source>
        <dbReference type="SAM" id="MobiDB-lite"/>
    </source>
</evidence>
<dbReference type="GeneID" id="28867021"/>
<sequence length="525" mass="59625">MGYSEVWCQLCGVGFNIGRLRTPEEVRDPPALSSQLLLDFERYTRNARNNAMHRCDQVVDGVEGCTILKHTLPGRPYEEEEHIPGPECTDGSGYHGHRISLQEMHGCCTFQCLIPKTDDWHSQDDDQEFERRGQYYLSGPSDHMPSTDMHDPGTFPERHDSDTPLVSEEDVNRRAMPFHTACFEVFKRASLHRTGGIDIHGLVGWFRLEADHIRWYRSPRSEAVRRGQNQWWYHNKGDEHLAANPCFVPGLQDILRKTYTKNPVPDDDWERSVTGTDALAPFHGNGKDRLAVLPCELRLQILGELESPDTGNLCLASPAFRNLPQSIFRSILLRTRPWLWEAWCTLPYSFWATTTSSFLEVQNERFSEAYNAFNDAADALLEDDDIDLTDSQEQGILSLKVQAAEAHDGMDAWQKDVDVDALPPAQTDWRGIFIETESRQAEILGLANRKRIWTDCEAILDQIEKYWREGAIQPATEWPESEWTDTESGSESGSELESESENDSQSESAQSPRSSDEGSNEGSDA</sequence>
<feature type="compositionally biased region" description="Acidic residues" evidence="1">
    <location>
        <begin position="494"/>
        <end position="504"/>
    </location>
</feature>
<dbReference type="RefSeq" id="XP_018157692.1">
    <property type="nucleotide sequence ID" value="XM_018302914.1"/>
</dbReference>
<dbReference type="KEGG" id="chig:CH63R_07940"/>
<feature type="region of interest" description="Disordered" evidence="1">
    <location>
        <begin position="135"/>
        <end position="164"/>
    </location>
</feature>
<dbReference type="AlphaFoldDB" id="A0A1B7YB31"/>
<dbReference type="SUPFAM" id="SSF81383">
    <property type="entry name" value="F-box domain"/>
    <property type="match status" value="1"/>
</dbReference>
<reference evidence="3" key="1">
    <citation type="journal article" date="2017" name="BMC Genomics">
        <title>Gapless genome assembly of Colletotrichum higginsianum reveals chromosome structure and association of transposable elements with secondary metabolite gene clusters.</title>
        <authorList>
            <person name="Dallery J.-F."/>
            <person name="Lapalu N."/>
            <person name="Zampounis A."/>
            <person name="Pigne S."/>
            <person name="Luyten I."/>
            <person name="Amselem J."/>
            <person name="Wittenberg A.H.J."/>
            <person name="Zhou S."/>
            <person name="de Queiroz M.V."/>
            <person name="Robin G.P."/>
            <person name="Auger A."/>
            <person name="Hainaut M."/>
            <person name="Henrissat B."/>
            <person name="Kim K.-T."/>
            <person name="Lee Y.-H."/>
            <person name="Lespinet O."/>
            <person name="Schwartz D.C."/>
            <person name="Thon M.R."/>
            <person name="O'Connell R.J."/>
        </authorList>
    </citation>
    <scope>NUCLEOTIDE SEQUENCE [LARGE SCALE GENOMIC DNA]</scope>
    <source>
        <strain evidence="3">IMI 349063</strain>
    </source>
</reference>
<feature type="compositionally biased region" description="Basic and acidic residues" evidence="1">
    <location>
        <begin position="148"/>
        <end position="162"/>
    </location>
</feature>
<dbReference type="InterPro" id="IPR036047">
    <property type="entry name" value="F-box-like_dom_sf"/>
</dbReference>
<keyword evidence="3" id="KW-1185">Reference proteome</keyword>
<dbReference type="EMBL" id="LTAN01000005">
    <property type="protein sequence ID" value="OBR09175.1"/>
    <property type="molecule type" value="Genomic_DNA"/>
</dbReference>
<organism evidence="2 3">
    <name type="scientific">Colletotrichum higginsianum (strain IMI 349063)</name>
    <name type="common">Crucifer anthracnose fungus</name>
    <dbReference type="NCBI Taxonomy" id="759273"/>
    <lineage>
        <taxon>Eukaryota</taxon>
        <taxon>Fungi</taxon>
        <taxon>Dikarya</taxon>
        <taxon>Ascomycota</taxon>
        <taxon>Pezizomycotina</taxon>
        <taxon>Sordariomycetes</taxon>
        <taxon>Hypocreomycetidae</taxon>
        <taxon>Glomerellales</taxon>
        <taxon>Glomerellaceae</taxon>
        <taxon>Colletotrichum</taxon>
        <taxon>Colletotrichum destructivum species complex</taxon>
    </lineage>
</organism>
<gene>
    <name evidence="2" type="ORF">CH63R_07940</name>
</gene>
<accession>A0A1B7YB31</accession>
<proteinExistence type="predicted"/>
<feature type="region of interest" description="Disordered" evidence="1">
    <location>
        <begin position="474"/>
        <end position="525"/>
    </location>
</feature>